<dbReference type="Pfam" id="PF05105">
    <property type="entry name" value="Phage_holin_4_1"/>
    <property type="match status" value="1"/>
</dbReference>
<keyword evidence="2 5" id="KW-0812">Transmembrane</keyword>
<dbReference type="GO" id="GO:0016020">
    <property type="term" value="C:membrane"/>
    <property type="evidence" value="ECO:0007669"/>
    <property type="project" value="UniProtKB-SubCell"/>
</dbReference>
<proteinExistence type="predicted"/>
<evidence type="ECO:0000256" key="5">
    <source>
        <dbReference type="SAM" id="Phobius"/>
    </source>
</evidence>
<evidence type="ECO:0000313" key="8">
    <source>
        <dbReference type="EMBL" id="CDS92786.1"/>
    </source>
</evidence>
<gene>
    <name evidence="8" type="ORF">BN1095_1200003</name>
    <name evidence="7" type="ORF">BN1096_620003</name>
    <name evidence="6" type="ORF">BN1097_250003</name>
</gene>
<evidence type="ECO:0000256" key="2">
    <source>
        <dbReference type="ARBA" id="ARBA00022692"/>
    </source>
</evidence>
<reference evidence="7" key="1">
    <citation type="submission" date="2014-07" db="EMBL/GenBank/DDBJ databases">
        <authorList>
            <person name="Monot Marc"/>
        </authorList>
    </citation>
    <scope>NUCLEOTIDE SEQUENCE</scope>
    <source>
        <strain evidence="8">7032989</strain>
        <strain evidence="6">7032994</strain>
    </source>
</reference>
<feature type="transmembrane region" description="Helical" evidence="5">
    <location>
        <begin position="101"/>
        <end position="119"/>
    </location>
</feature>
<comment type="subcellular location">
    <subcellularLocation>
        <location evidence="1">Membrane</location>
        <topology evidence="1">Multi-pass membrane protein</topology>
    </subcellularLocation>
</comment>
<dbReference type="EMBL" id="LK932360">
    <property type="protein sequence ID" value="CDS84026.1"/>
    <property type="molecule type" value="Genomic_DNA"/>
</dbReference>
<dbReference type="EMBL" id="LK932516">
    <property type="protein sequence ID" value="CDS87373.1"/>
    <property type="molecule type" value="Genomic_DNA"/>
</dbReference>
<evidence type="ECO:0000313" key="7">
    <source>
        <dbReference type="EMBL" id="CDS87373.1"/>
    </source>
</evidence>
<evidence type="ECO:0000313" key="6">
    <source>
        <dbReference type="EMBL" id="CDS84026.1"/>
    </source>
</evidence>
<sequence length="165" mass="18281">MENYFTAIKLLVTTISAYVSAKLGILAPLILLLLIEMIADYVSALLAAKVEKLNNPNNPKLGWSSKKGALGIFKKLGYGLAVVVGMSIDYLIVVLTKELGITINVDTFFGLLTTIWLILNELLSITENLYRADVRLPNFLQSIVLILKKNVETKINLENTEKRGE</sequence>
<protein>
    <recommendedName>
        <fullName evidence="9">Holin</fullName>
    </recommendedName>
</protein>
<feature type="transmembrane region" description="Helical" evidence="5">
    <location>
        <begin position="76"/>
        <end position="95"/>
    </location>
</feature>
<keyword evidence="3 5" id="KW-1133">Transmembrane helix</keyword>
<dbReference type="RefSeq" id="WP_021366722.1">
    <property type="nucleotide sequence ID" value="NZ_BBYB01000071.1"/>
</dbReference>
<evidence type="ECO:0000256" key="3">
    <source>
        <dbReference type="ARBA" id="ARBA00022989"/>
    </source>
</evidence>
<name>A0A069A9J6_CLODI</name>
<evidence type="ECO:0000256" key="4">
    <source>
        <dbReference type="ARBA" id="ARBA00023136"/>
    </source>
</evidence>
<evidence type="ECO:0000256" key="1">
    <source>
        <dbReference type="ARBA" id="ARBA00004141"/>
    </source>
</evidence>
<dbReference type="AlphaFoldDB" id="A0A069A9J6"/>
<evidence type="ECO:0008006" key="9">
    <source>
        <dbReference type="Google" id="ProtNLM"/>
    </source>
</evidence>
<keyword evidence="4 5" id="KW-0472">Membrane</keyword>
<dbReference type="EMBL" id="LK932762">
    <property type="protein sequence ID" value="CDS92786.1"/>
    <property type="molecule type" value="Genomic_DNA"/>
</dbReference>
<accession>A0A069A9J6</accession>
<dbReference type="InterPro" id="IPR006480">
    <property type="entry name" value="Phage_holin_4_1"/>
</dbReference>
<organism evidence="7">
    <name type="scientific">Clostridioides difficile</name>
    <name type="common">Peptoclostridium difficile</name>
    <dbReference type="NCBI Taxonomy" id="1496"/>
    <lineage>
        <taxon>Bacteria</taxon>
        <taxon>Bacillati</taxon>
        <taxon>Bacillota</taxon>
        <taxon>Clostridia</taxon>
        <taxon>Peptostreptococcales</taxon>
        <taxon>Peptostreptococcaceae</taxon>
        <taxon>Clostridioides</taxon>
    </lineage>
</organism>